<accession>A0A160VGP4</accession>
<reference evidence="1" key="1">
    <citation type="submission" date="2015-10" db="EMBL/GenBank/DDBJ databases">
        <authorList>
            <person name="Gilbert D.G."/>
        </authorList>
    </citation>
    <scope>NUCLEOTIDE SEQUENCE</scope>
</reference>
<organism evidence="1">
    <name type="scientific">hydrothermal vent metagenome</name>
    <dbReference type="NCBI Taxonomy" id="652676"/>
    <lineage>
        <taxon>unclassified sequences</taxon>
        <taxon>metagenomes</taxon>
        <taxon>ecological metagenomes</taxon>
    </lineage>
</organism>
<proteinExistence type="predicted"/>
<sequence length="41" mass="4539">MARFVSLEIPQPASISHVPEFNQMMTAKGTDRVQPGIRIAN</sequence>
<evidence type="ECO:0000313" key="1">
    <source>
        <dbReference type="EMBL" id="CUV09930.1"/>
    </source>
</evidence>
<gene>
    <name evidence="1" type="ORF">MGWOODY_Mmi1432</name>
</gene>
<protein>
    <submittedName>
        <fullName evidence="1">Uncharacterized protein</fullName>
    </submittedName>
</protein>
<name>A0A160VGP4_9ZZZZ</name>
<dbReference type="AlphaFoldDB" id="A0A160VGP4"/>
<dbReference type="EMBL" id="FAXC01000327">
    <property type="protein sequence ID" value="CUV09930.1"/>
    <property type="molecule type" value="Genomic_DNA"/>
</dbReference>